<evidence type="ECO:0000256" key="1">
    <source>
        <dbReference type="ARBA" id="ARBA00002368"/>
    </source>
</evidence>
<keyword evidence="5 10" id="KW-0479">Metal-binding</keyword>
<feature type="binding site" evidence="10">
    <location>
        <position position="282"/>
    </location>
    <ligand>
        <name>substrate</name>
    </ligand>
</feature>
<dbReference type="EMBL" id="BMEG01000001">
    <property type="protein sequence ID" value="GGD58536.1"/>
    <property type="molecule type" value="Genomic_DNA"/>
</dbReference>
<dbReference type="OrthoDB" id="9808095at2"/>
<dbReference type="InterPro" id="IPR004721">
    <property type="entry name" value="DHOdimr"/>
</dbReference>
<evidence type="ECO:0000256" key="5">
    <source>
        <dbReference type="ARBA" id="ARBA00022723"/>
    </source>
</evidence>
<evidence type="ECO:0000256" key="2">
    <source>
        <dbReference type="ARBA" id="ARBA00004880"/>
    </source>
</evidence>
<name>A0A069P693_9BURK</name>
<dbReference type="RefSeq" id="WP_035961699.1">
    <property type="nucleotide sequence ID" value="NZ_BMEG01000001.1"/>
</dbReference>
<feature type="binding site" evidence="10">
    <location>
        <position position="31"/>
    </location>
    <ligand>
        <name>Zn(2+)</name>
        <dbReference type="ChEBI" id="CHEBI:29105"/>
        <label>1</label>
    </ligand>
</feature>
<dbReference type="InterPro" id="IPR032466">
    <property type="entry name" value="Metal_Hydrolase"/>
</dbReference>
<dbReference type="PANTHER" id="PTHR43137:SF1">
    <property type="entry name" value="DIHYDROOROTASE"/>
    <property type="match status" value="1"/>
</dbReference>
<dbReference type="PROSITE" id="PS00482">
    <property type="entry name" value="DIHYDROOROTASE_1"/>
    <property type="match status" value="1"/>
</dbReference>
<reference evidence="15 16" key="2">
    <citation type="submission" date="2014-03" db="EMBL/GenBank/DDBJ databases">
        <title>Draft Genome Sequences of Four Burkholderia Strains.</title>
        <authorList>
            <person name="Liu X.Y."/>
            <person name="Li C.X."/>
            <person name="Xu J.H."/>
        </authorList>
    </citation>
    <scope>NUCLEOTIDE SEQUENCE [LARGE SCALE GENOMIC DNA]</scope>
    <source>
        <strain evidence="15 16">R27</strain>
    </source>
</reference>
<dbReference type="Proteomes" id="UP000027439">
    <property type="component" value="Unassembled WGS sequence"/>
</dbReference>
<accession>A0A069P693</accession>
<keyword evidence="8 10" id="KW-0665">Pyrimidine biosynthesis</keyword>
<dbReference type="HAMAP" id="MF_00219">
    <property type="entry name" value="PyrC_classII"/>
    <property type="match status" value="1"/>
</dbReference>
<feature type="binding site" evidence="10">
    <location>
        <position position="155"/>
    </location>
    <ligand>
        <name>substrate</name>
    </ligand>
</feature>
<evidence type="ECO:0000256" key="8">
    <source>
        <dbReference type="ARBA" id="ARBA00022975"/>
    </source>
</evidence>
<evidence type="ECO:0000313" key="17">
    <source>
        <dbReference type="Proteomes" id="UP000597138"/>
    </source>
</evidence>
<evidence type="ECO:0000256" key="3">
    <source>
        <dbReference type="ARBA" id="ARBA00005631"/>
    </source>
</evidence>
<feature type="binding site" evidence="10">
    <location>
        <position position="270"/>
    </location>
    <ligand>
        <name>substrate</name>
    </ligand>
</feature>
<feature type="region of interest" description="Disordered" evidence="12">
    <location>
        <begin position="1"/>
        <end position="20"/>
    </location>
</feature>
<feature type="binding site" evidence="10">
    <location>
        <position position="155"/>
    </location>
    <ligand>
        <name>Zn(2+)</name>
        <dbReference type="ChEBI" id="CHEBI:29105"/>
        <label>2</label>
    </ligand>
</feature>
<feature type="binding site" evidence="10">
    <location>
        <begin position="31"/>
        <end position="33"/>
    </location>
    <ligand>
        <name>substrate</name>
    </ligand>
</feature>
<organism evidence="15 16">
    <name type="scientific">Caballeronia grimmiae</name>
    <dbReference type="NCBI Taxonomy" id="1071679"/>
    <lineage>
        <taxon>Bacteria</taxon>
        <taxon>Pseudomonadati</taxon>
        <taxon>Pseudomonadota</taxon>
        <taxon>Betaproteobacteria</taxon>
        <taxon>Burkholderiales</taxon>
        <taxon>Burkholderiaceae</taxon>
        <taxon>Caballeronia</taxon>
    </lineage>
</organism>
<dbReference type="GO" id="GO:0006207">
    <property type="term" value="P:'de novo' pyrimidine nucleobase biosynthetic process"/>
    <property type="evidence" value="ECO:0007669"/>
    <property type="project" value="TreeGrafter"/>
</dbReference>
<dbReference type="AlphaFoldDB" id="A0A069P693"/>
<dbReference type="FunFam" id="3.20.20.140:FF:000006">
    <property type="entry name" value="Dihydroorotase"/>
    <property type="match status" value="1"/>
</dbReference>
<dbReference type="EC" id="3.5.2.3" evidence="4 10"/>
<evidence type="ECO:0000256" key="9">
    <source>
        <dbReference type="ARBA" id="ARBA00048492"/>
    </source>
</evidence>
<feature type="binding site" description="via carbamate group" evidence="10">
    <location>
        <position position="118"/>
    </location>
    <ligand>
        <name>Zn(2+)</name>
        <dbReference type="ChEBI" id="CHEBI:29105"/>
        <label>2</label>
    </ligand>
</feature>
<comment type="function">
    <text evidence="1 10">Catalyzes the reversible cyclization of carbamoyl aspartate to dihydroorotate.</text>
</comment>
<evidence type="ECO:0000313" key="16">
    <source>
        <dbReference type="Proteomes" id="UP000027439"/>
    </source>
</evidence>
<keyword evidence="7 10" id="KW-0862">Zinc</keyword>
<dbReference type="UniPathway" id="UPA00070">
    <property type="reaction ID" value="UER00117"/>
</dbReference>
<comment type="caution">
    <text evidence="15">The sequence shown here is derived from an EMBL/GenBank/DDBJ whole genome shotgun (WGS) entry which is preliminary data.</text>
</comment>
<dbReference type="InterPro" id="IPR002195">
    <property type="entry name" value="Dihydroorotase_CS"/>
</dbReference>
<comment type="subunit">
    <text evidence="10">Homodimer.</text>
</comment>
<dbReference type="Gene3D" id="3.20.20.140">
    <property type="entry name" value="Metal-dependent hydrolases"/>
    <property type="match status" value="1"/>
</dbReference>
<keyword evidence="6 10" id="KW-0378">Hydrolase</keyword>
<dbReference type="PIRSF" id="PIRSF001237">
    <property type="entry name" value="DHOdimr"/>
    <property type="match status" value="1"/>
</dbReference>
<evidence type="ECO:0000256" key="4">
    <source>
        <dbReference type="ARBA" id="ARBA00012860"/>
    </source>
</evidence>
<evidence type="ECO:0000313" key="15">
    <source>
        <dbReference type="EMBL" id="KDR36160.1"/>
    </source>
</evidence>
<dbReference type="InterPro" id="IPR006680">
    <property type="entry name" value="Amidohydro-rel"/>
</dbReference>
<dbReference type="Pfam" id="PF01979">
    <property type="entry name" value="Amidohydro_1"/>
    <property type="match status" value="1"/>
</dbReference>
<evidence type="ECO:0000256" key="7">
    <source>
        <dbReference type="ARBA" id="ARBA00022833"/>
    </source>
</evidence>
<dbReference type="GO" id="GO:0004151">
    <property type="term" value="F:dihydroorotase activity"/>
    <property type="evidence" value="ECO:0007669"/>
    <property type="project" value="UniProtKB-UniRule"/>
</dbReference>
<dbReference type="NCBIfam" id="TIGR00856">
    <property type="entry name" value="pyrC_dimer"/>
    <property type="match status" value="1"/>
</dbReference>
<proteinExistence type="inferred from homology"/>
<reference evidence="14" key="1">
    <citation type="journal article" date="2014" name="Int. J. Syst. Evol. Microbiol.">
        <title>Complete genome of a new Firmicutes species belonging to the dominant human colonic microbiota ('Ruminococcus bicirculans') reveals two chromosomes and a selective capacity to utilize plant glucans.</title>
        <authorList>
            <consortium name="NISC Comparative Sequencing Program"/>
            <person name="Wegmann U."/>
            <person name="Louis P."/>
            <person name="Goesmann A."/>
            <person name="Henrissat B."/>
            <person name="Duncan S.H."/>
            <person name="Flint H.J."/>
        </authorList>
    </citation>
    <scope>NUCLEOTIDE SEQUENCE</scope>
    <source>
        <strain evidence="14">CGMCC 1.11013</strain>
    </source>
</reference>
<feature type="binding site" description="via carbamate group" evidence="10">
    <location>
        <position position="118"/>
    </location>
    <ligand>
        <name>Zn(2+)</name>
        <dbReference type="ChEBI" id="CHEBI:29105"/>
        <label>1</label>
    </ligand>
</feature>
<dbReference type="SUPFAM" id="SSF51556">
    <property type="entry name" value="Metallo-dependent hydrolases"/>
    <property type="match status" value="1"/>
</dbReference>
<protein>
    <recommendedName>
        <fullName evidence="4 10">Dihydroorotase</fullName>
        <shortName evidence="10">DHOase</shortName>
        <ecNumber evidence="4 10">3.5.2.3</ecNumber>
    </recommendedName>
</protein>
<dbReference type="PANTHER" id="PTHR43137">
    <property type="entry name" value="DIHYDROOROTASE"/>
    <property type="match status" value="1"/>
</dbReference>
<keyword evidence="17" id="KW-1185">Reference proteome</keyword>
<feature type="binding site" evidence="10">
    <location>
        <position position="238"/>
    </location>
    <ligand>
        <name>substrate</name>
    </ligand>
</feature>
<feature type="binding site" evidence="10">
    <location>
        <position position="57"/>
    </location>
    <ligand>
        <name>substrate</name>
    </ligand>
</feature>
<dbReference type="eggNOG" id="COG0418">
    <property type="taxonomic scope" value="Bacteria"/>
</dbReference>
<evidence type="ECO:0000256" key="11">
    <source>
        <dbReference type="RuleBase" id="RU003440"/>
    </source>
</evidence>
<comment type="cofactor">
    <cofactor evidence="10 11">
        <name>Zn(2+)</name>
        <dbReference type="ChEBI" id="CHEBI:29105"/>
    </cofactor>
    <text evidence="10 11">Binds 2 Zn(2+) ions per subunit.</text>
</comment>
<comment type="catalytic activity">
    <reaction evidence="9 10 11">
        <text>(S)-dihydroorotate + H2O = N-carbamoyl-L-aspartate + H(+)</text>
        <dbReference type="Rhea" id="RHEA:24296"/>
        <dbReference type="ChEBI" id="CHEBI:15377"/>
        <dbReference type="ChEBI" id="CHEBI:15378"/>
        <dbReference type="ChEBI" id="CHEBI:30864"/>
        <dbReference type="ChEBI" id="CHEBI:32814"/>
        <dbReference type="EC" id="3.5.2.3"/>
    </reaction>
</comment>
<gene>
    <name evidence="10 14" type="primary">pyrC</name>
    <name evidence="15" type="ORF">BG57_21445</name>
    <name evidence="14" type="ORF">GCM10010985_10620</name>
</gene>
<reference evidence="17" key="3">
    <citation type="journal article" date="2019" name="Int. J. Syst. Evol. Microbiol.">
        <title>The Global Catalogue of Microorganisms (GCM) 10K type strain sequencing project: providing services to taxonomists for standard genome sequencing and annotation.</title>
        <authorList>
            <consortium name="The Broad Institute Genomics Platform"/>
            <consortium name="The Broad Institute Genome Sequencing Center for Infectious Disease"/>
            <person name="Wu L."/>
            <person name="Ma J."/>
        </authorList>
    </citation>
    <scope>NUCLEOTIDE SEQUENCE [LARGE SCALE GENOMIC DNA]</scope>
    <source>
        <strain evidence="17">CGMCC 1.11013</strain>
    </source>
</reference>
<dbReference type="GO" id="GO:0008270">
    <property type="term" value="F:zinc ion binding"/>
    <property type="evidence" value="ECO:0007669"/>
    <property type="project" value="UniProtKB-UniRule"/>
</dbReference>
<dbReference type="PROSITE" id="PS00483">
    <property type="entry name" value="DIHYDROOROTASE_2"/>
    <property type="match status" value="1"/>
</dbReference>
<feature type="modified residue" description="N6-carboxylysine" evidence="10">
    <location>
        <position position="118"/>
    </location>
</feature>
<dbReference type="CDD" id="cd01294">
    <property type="entry name" value="DHOase"/>
    <property type="match status" value="1"/>
</dbReference>
<comment type="pathway">
    <text evidence="2 10 11">Pyrimidine metabolism; UMP biosynthesis via de novo pathway; (S)-dihydroorotate from bicarbonate: step 3/3.</text>
</comment>
<reference evidence="14" key="4">
    <citation type="submission" date="2024-05" db="EMBL/GenBank/DDBJ databases">
        <authorList>
            <person name="Sun Q."/>
            <person name="Zhou Y."/>
        </authorList>
    </citation>
    <scope>NUCLEOTIDE SEQUENCE</scope>
    <source>
        <strain evidence="14">CGMCC 1.11013</strain>
    </source>
</reference>
<evidence type="ECO:0000256" key="12">
    <source>
        <dbReference type="SAM" id="MobiDB-lite"/>
    </source>
</evidence>
<sequence length="365" mass="39599">MSATSVSPDTTASTTTPASLTLARPDDWHLHVRDGATLAAVLPHTARQFGRAIIMPNLKPPVTTTDMAAAYRERILAALPKDGAAARFEPLMTLYLTDKTPPEEIHRARESGFLHGVKLYPAGATTNSDAGVTDLAKCAKTLEAMQASGMPLLIHGEVTDGDIDVFDREKVFIDRVMTPLRRDFPELKVVFEHITTRDAADYVRDAQGPIGATITAHHLLFNRNAMLVGGIRPHYFCLPVIKRETHRVALVEAATSGNPRFFLGTDSAPHPKGLKEHACGCAGCYTALHALELYAEAFDKAGAIDKLEGFASFHGADFYGLPRSAETVTLERASWTLPAEFNAGDTQIVPLRGGETIGWRFVDGK</sequence>
<dbReference type="GO" id="GO:0005829">
    <property type="term" value="C:cytosol"/>
    <property type="evidence" value="ECO:0007669"/>
    <property type="project" value="TreeGrafter"/>
</dbReference>
<evidence type="ECO:0000256" key="6">
    <source>
        <dbReference type="ARBA" id="ARBA00022801"/>
    </source>
</evidence>
<feature type="binding site" evidence="10">
    <location>
        <position position="193"/>
    </location>
    <ligand>
        <name>Zn(2+)</name>
        <dbReference type="ChEBI" id="CHEBI:29105"/>
        <label>2</label>
    </ligand>
</feature>
<evidence type="ECO:0000259" key="13">
    <source>
        <dbReference type="Pfam" id="PF01979"/>
    </source>
</evidence>
<evidence type="ECO:0000313" key="14">
    <source>
        <dbReference type="EMBL" id="GGD58536.1"/>
    </source>
</evidence>
<feature type="domain" description="Amidohydrolase-related" evidence="13">
    <location>
        <begin position="27"/>
        <end position="328"/>
    </location>
</feature>
<dbReference type="STRING" id="1071679.BG57_21445"/>
<dbReference type="GO" id="GO:0044205">
    <property type="term" value="P:'de novo' UMP biosynthetic process"/>
    <property type="evidence" value="ECO:0007669"/>
    <property type="project" value="UniProtKB-UniRule"/>
</dbReference>
<feature type="binding site" evidence="10">
    <location>
        <position position="266"/>
    </location>
    <ligand>
        <name>Zn(2+)</name>
        <dbReference type="ChEBI" id="CHEBI:29105"/>
        <label>1</label>
    </ligand>
</feature>
<evidence type="ECO:0000256" key="10">
    <source>
        <dbReference type="HAMAP-Rule" id="MF_00219"/>
    </source>
</evidence>
<comment type="similarity">
    <text evidence="3 10 11">Belongs to the metallo-dependent hydrolases superfamily. DHOase family. Class II DHOase subfamily.</text>
</comment>
<dbReference type="Proteomes" id="UP000597138">
    <property type="component" value="Unassembled WGS sequence"/>
</dbReference>
<feature type="binding site" evidence="10">
    <location>
        <position position="29"/>
    </location>
    <ligand>
        <name>Zn(2+)</name>
        <dbReference type="ChEBI" id="CHEBI:29105"/>
        <label>1</label>
    </ligand>
</feature>
<feature type="active site" evidence="10">
    <location>
        <position position="266"/>
    </location>
</feature>
<dbReference type="EMBL" id="JFHE01000004">
    <property type="protein sequence ID" value="KDR36160.1"/>
    <property type="molecule type" value="Genomic_DNA"/>
</dbReference>